<dbReference type="GO" id="GO:0020037">
    <property type="term" value="F:heme binding"/>
    <property type="evidence" value="ECO:0007669"/>
    <property type="project" value="InterPro"/>
</dbReference>
<dbReference type="GO" id="GO:0005506">
    <property type="term" value="F:iron ion binding"/>
    <property type="evidence" value="ECO:0007669"/>
    <property type="project" value="InterPro"/>
</dbReference>
<feature type="non-terminal residue" evidence="2">
    <location>
        <position position="1"/>
    </location>
</feature>
<keyword evidence="3" id="KW-1185">Reference proteome</keyword>
<gene>
    <name evidence="2" type="ORF">EJB05_56110</name>
</gene>
<name>A0A5J9SI69_9POAL</name>
<dbReference type="InterPro" id="IPR036396">
    <property type="entry name" value="Cyt_P450_sf"/>
</dbReference>
<evidence type="ECO:0008006" key="4">
    <source>
        <dbReference type="Google" id="ProtNLM"/>
    </source>
</evidence>
<sequence length="137" mass="15283">MDHDGADPAPGRPRQGPARGTPRRRRRRHGPGTRDLPRLHYLKRVIRESLRACGCTRPRHARTRVLVNASAIIGTDPAAGPLLPERHEEIADLSDHKPWHDSFALVPFGVGRRSCPGCTSPRLWSSCCWPPVALLRL</sequence>
<organism evidence="2 3">
    <name type="scientific">Eragrostis curvula</name>
    <name type="common">weeping love grass</name>
    <dbReference type="NCBI Taxonomy" id="38414"/>
    <lineage>
        <taxon>Eukaryota</taxon>
        <taxon>Viridiplantae</taxon>
        <taxon>Streptophyta</taxon>
        <taxon>Embryophyta</taxon>
        <taxon>Tracheophyta</taxon>
        <taxon>Spermatophyta</taxon>
        <taxon>Magnoliopsida</taxon>
        <taxon>Liliopsida</taxon>
        <taxon>Poales</taxon>
        <taxon>Poaceae</taxon>
        <taxon>PACMAD clade</taxon>
        <taxon>Chloridoideae</taxon>
        <taxon>Eragrostideae</taxon>
        <taxon>Eragrostidinae</taxon>
        <taxon>Eragrostis</taxon>
    </lineage>
</organism>
<dbReference type="SUPFAM" id="SSF48264">
    <property type="entry name" value="Cytochrome P450"/>
    <property type="match status" value="1"/>
</dbReference>
<feature type="compositionally biased region" description="Low complexity" evidence="1">
    <location>
        <begin position="7"/>
        <end position="20"/>
    </location>
</feature>
<feature type="region of interest" description="Disordered" evidence="1">
    <location>
        <begin position="1"/>
        <end position="37"/>
    </location>
</feature>
<dbReference type="EMBL" id="RWGY01000836">
    <property type="protein sequence ID" value="TVT98583.1"/>
    <property type="molecule type" value="Genomic_DNA"/>
</dbReference>
<feature type="compositionally biased region" description="Basic residues" evidence="1">
    <location>
        <begin position="21"/>
        <end position="31"/>
    </location>
</feature>
<protein>
    <recommendedName>
        <fullName evidence="4">Cytochrome P450</fullName>
    </recommendedName>
</protein>
<dbReference type="OrthoDB" id="10616909at2759"/>
<dbReference type="Gramene" id="TVT98583">
    <property type="protein sequence ID" value="TVT98583"/>
    <property type="gene ID" value="EJB05_56110"/>
</dbReference>
<dbReference type="Proteomes" id="UP000324897">
    <property type="component" value="Unassembled WGS sequence"/>
</dbReference>
<accession>A0A5J9SI69</accession>
<proteinExistence type="predicted"/>
<dbReference type="GO" id="GO:0004497">
    <property type="term" value="F:monooxygenase activity"/>
    <property type="evidence" value="ECO:0007669"/>
    <property type="project" value="InterPro"/>
</dbReference>
<evidence type="ECO:0000313" key="2">
    <source>
        <dbReference type="EMBL" id="TVT98583.1"/>
    </source>
</evidence>
<feature type="non-terminal residue" evidence="2">
    <location>
        <position position="137"/>
    </location>
</feature>
<evidence type="ECO:0000313" key="3">
    <source>
        <dbReference type="Proteomes" id="UP000324897"/>
    </source>
</evidence>
<evidence type="ECO:0000256" key="1">
    <source>
        <dbReference type="SAM" id="MobiDB-lite"/>
    </source>
</evidence>
<dbReference type="InterPro" id="IPR017972">
    <property type="entry name" value="Cyt_P450_CS"/>
</dbReference>
<dbReference type="GO" id="GO:0016705">
    <property type="term" value="F:oxidoreductase activity, acting on paired donors, with incorporation or reduction of molecular oxygen"/>
    <property type="evidence" value="ECO:0007669"/>
    <property type="project" value="InterPro"/>
</dbReference>
<dbReference type="Gene3D" id="1.10.630.10">
    <property type="entry name" value="Cytochrome P450"/>
    <property type="match status" value="1"/>
</dbReference>
<dbReference type="PROSITE" id="PS00086">
    <property type="entry name" value="CYTOCHROME_P450"/>
    <property type="match status" value="1"/>
</dbReference>
<reference evidence="2 3" key="1">
    <citation type="journal article" date="2019" name="Sci. Rep.">
        <title>A high-quality genome of Eragrostis curvula grass provides insights into Poaceae evolution and supports new strategies to enhance forage quality.</title>
        <authorList>
            <person name="Carballo J."/>
            <person name="Santos B.A.C.M."/>
            <person name="Zappacosta D."/>
            <person name="Garbus I."/>
            <person name="Selva J.P."/>
            <person name="Gallo C.A."/>
            <person name="Diaz A."/>
            <person name="Albertini E."/>
            <person name="Caccamo M."/>
            <person name="Echenique V."/>
        </authorList>
    </citation>
    <scope>NUCLEOTIDE SEQUENCE [LARGE SCALE GENOMIC DNA]</scope>
    <source>
        <strain evidence="3">cv. Victoria</strain>
        <tissue evidence="2">Leaf</tissue>
    </source>
</reference>
<comment type="caution">
    <text evidence="2">The sequence shown here is derived from an EMBL/GenBank/DDBJ whole genome shotgun (WGS) entry which is preliminary data.</text>
</comment>
<dbReference type="AlphaFoldDB" id="A0A5J9SI69"/>